<evidence type="ECO:0000259" key="2">
    <source>
        <dbReference type="Pfam" id="PF09822"/>
    </source>
</evidence>
<dbReference type="AlphaFoldDB" id="A4CKG1"/>
<evidence type="ECO:0000313" key="4">
    <source>
        <dbReference type="EMBL" id="EAR15360.1"/>
    </source>
</evidence>
<dbReference type="eggNOG" id="COG3225">
    <property type="taxonomic scope" value="Bacteria"/>
</dbReference>
<accession>A4CKG1</accession>
<dbReference type="STRING" id="313596.RB2501_13569"/>
<gene>
    <name evidence="4" type="ordered locus">RB2501_13569</name>
</gene>
<feature type="domain" description="ABC-type uncharacterised transport system" evidence="2">
    <location>
        <begin position="188"/>
        <end position="492"/>
    </location>
</feature>
<dbReference type="InterPro" id="IPR055396">
    <property type="entry name" value="DUF7088"/>
</dbReference>
<dbReference type="KEGG" id="rbi:RB2501_13569"/>
<sequence>MKTRGFFKSFLIGLALLVLVNLAGSLAYKRWDLTEDKRFTLAPESEEVVAALEGPVVIDILLDGDLPAEFERLRRETGLLLEQFATGNPEIRYAYMDPLEGGEAGPEVLDQLQQFGLKPASVTTEEGGRVSQEVVFPWAVVNYGGRSEKVALLRNQLGASTEDRVNRSIQNLEYAFADAFAKLGTTTRKQIAVLKGNGEVPDNRLADLLSTLGTYYNIAPFTLDSVATNPQGTLAALRDFQAALIVKPTEPFTEPEKLVLDQYMVGGGKTLWLVDPVAMELDSLLNEDGQGVALARNLNLDDLLFRYGVRINANLVADMYCTQIVLATGSGTGSEYNPLPWVYHPMVFSRDNHPINRNLEALRMQFASTIDTLENPYRKTILYASSPRSRAEGTPKIVSLELVREEPDPERFVPGNLPLAVLVEGAFRSAYANRIRPVDLPDYREQGLENRMIVVSDGDLASNQLQNGRPLELGYDKWTNNFYGNKEFLVNAVNYLLEDNGLINIRNKEVAIPLLDPRKAAAEKTQWQLLNIGLPIALLLLFGGLFRYIRRRRYA</sequence>
<dbReference type="EMBL" id="CP001712">
    <property type="protein sequence ID" value="EAR15360.1"/>
    <property type="molecule type" value="Genomic_DNA"/>
</dbReference>
<reference evidence="4 5" key="1">
    <citation type="journal article" date="2009" name="J. Bacteriol.">
        <title>Complete genome sequence of Robiginitalea biformata HTCC2501.</title>
        <authorList>
            <person name="Oh H.M."/>
            <person name="Giovannoni S.J."/>
            <person name="Lee K."/>
            <person name="Ferriera S."/>
            <person name="Johnson J."/>
            <person name="Cho J.C."/>
        </authorList>
    </citation>
    <scope>NUCLEOTIDE SEQUENCE [LARGE SCALE GENOMIC DNA]</scope>
    <source>
        <strain evidence="5">ATCC BAA-864 / HTCC2501 / KCTC 12146</strain>
    </source>
</reference>
<evidence type="ECO:0000256" key="1">
    <source>
        <dbReference type="SAM" id="Phobius"/>
    </source>
</evidence>
<name>A4CKG1_ROBBH</name>
<dbReference type="Pfam" id="PF23357">
    <property type="entry name" value="DUF7088"/>
    <property type="match status" value="1"/>
</dbReference>
<dbReference type="InterPro" id="IPR019196">
    <property type="entry name" value="ABC_transp_unknown"/>
</dbReference>
<keyword evidence="1" id="KW-0472">Membrane</keyword>
<keyword evidence="1" id="KW-1133">Transmembrane helix</keyword>
<dbReference type="RefSeq" id="WP_015754677.1">
    <property type="nucleotide sequence ID" value="NC_013222.1"/>
</dbReference>
<keyword evidence="1" id="KW-0812">Transmembrane</keyword>
<dbReference type="NCBIfam" id="TIGR03521">
    <property type="entry name" value="GldG"/>
    <property type="match status" value="1"/>
</dbReference>
<evidence type="ECO:0000259" key="3">
    <source>
        <dbReference type="Pfam" id="PF23357"/>
    </source>
</evidence>
<protein>
    <submittedName>
        <fullName evidence="4">Uncharacterized protein</fullName>
    </submittedName>
</protein>
<proteinExistence type="predicted"/>
<dbReference type="Pfam" id="PF09822">
    <property type="entry name" value="ABC_transp_aux"/>
    <property type="match status" value="1"/>
</dbReference>
<feature type="transmembrane region" description="Helical" evidence="1">
    <location>
        <begin position="527"/>
        <end position="549"/>
    </location>
</feature>
<feature type="domain" description="DUF7088" evidence="3">
    <location>
        <begin position="35"/>
        <end position="141"/>
    </location>
</feature>
<organism evidence="4 5">
    <name type="scientific">Robiginitalea biformata (strain ATCC BAA-864 / DSM 15991 / KCTC 12146 / HTCC2501)</name>
    <dbReference type="NCBI Taxonomy" id="313596"/>
    <lineage>
        <taxon>Bacteria</taxon>
        <taxon>Pseudomonadati</taxon>
        <taxon>Bacteroidota</taxon>
        <taxon>Flavobacteriia</taxon>
        <taxon>Flavobacteriales</taxon>
        <taxon>Flavobacteriaceae</taxon>
        <taxon>Robiginitalea</taxon>
    </lineage>
</organism>
<dbReference type="Proteomes" id="UP000009049">
    <property type="component" value="Chromosome"/>
</dbReference>
<dbReference type="InterPro" id="IPR019863">
    <property type="entry name" value="Motility-assoc_ABC-rel_GldG"/>
</dbReference>
<dbReference type="OrthoDB" id="9777219at2"/>
<keyword evidence="5" id="KW-1185">Reference proteome</keyword>
<dbReference type="HOGENOM" id="CLU_018716_1_0_10"/>
<evidence type="ECO:0000313" key="5">
    <source>
        <dbReference type="Proteomes" id="UP000009049"/>
    </source>
</evidence>